<evidence type="ECO:0000313" key="3">
    <source>
        <dbReference type="Proteomes" id="UP000006304"/>
    </source>
</evidence>
<reference evidence="2 3" key="1">
    <citation type="journal article" date="2012" name="J. Bacteriol.">
        <title>Complete genome sequence of Nocardia brasiliensis HUJEG-1.</title>
        <authorList>
            <person name="Vera-Cabrera L."/>
            <person name="Ortiz-Lopez R."/>
            <person name="Elizondo-Gonzalez R."/>
            <person name="Perez-Maya A.A."/>
            <person name="Ocampo-Candiani J."/>
        </authorList>
    </citation>
    <scope>NUCLEOTIDE SEQUENCE [LARGE SCALE GENOMIC DNA]</scope>
    <source>
        <strain evidence="3">ATCC 700358</strain>
    </source>
</reference>
<name>K0EW00_NOCB7</name>
<keyword evidence="3" id="KW-1185">Reference proteome</keyword>
<evidence type="ECO:0000313" key="2">
    <source>
        <dbReference type="EMBL" id="AFT99750.1"/>
    </source>
</evidence>
<gene>
    <name evidence="2" type="ORF">O3I_008940</name>
</gene>
<evidence type="ECO:0000256" key="1">
    <source>
        <dbReference type="SAM" id="MobiDB-lite"/>
    </source>
</evidence>
<dbReference type="HOGENOM" id="CLU_2168324_0_0_11"/>
<proteinExistence type="predicted"/>
<protein>
    <submittedName>
        <fullName evidence="2">Uncharacterized protein</fullName>
    </submittedName>
</protein>
<accession>K0EW00</accession>
<dbReference type="EMBL" id="CP003876">
    <property type="protein sequence ID" value="AFT99750.1"/>
    <property type="molecule type" value="Genomic_DNA"/>
</dbReference>
<dbReference type="Proteomes" id="UP000006304">
    <property type="component" value="Chromosome"/>
</dbReference>
<sequence>MDEYVAEDGATVSDSPVGSGVAPKPEAAVASSSSVEMVGRAPAEPLALGLPAFFVDEADCRFAAAVPFDPAPAASVLESEAAAKPAAAVGSSGMSAELSSAAAGCFEDPR</sequence>
<dbReference type="KEGG" id="nbr:O3I_008940"/>
<feature type="region of interest" description="Disordered" evidence="1">
    <location>
        <begin position="1"/>
        <end position="25"/>
    </location>
</feature>
<dbReference type="AlphaFoldDB" id="K0EW00"/>
<organism evidence="2 3">
    <name type="scientific">Nocardia brasiliensis (strain ATCC 700358 / HUJEG-1)</name>
    <dbReference type="NCBI Taxonomy" id="1133849"/>
    <lineage>
        <taxon>Bacteria</taxon>
        <taxon>Bacillati</taxon>
        <taxon>Actinomycetota</taxon>
        <taxon>Actinomycetes</taxon>
        <taxon>Mycobacteriales</taxon>
        <taxon>Nocardiaceae</taxon>
        <taxon>Nocardia</taxon>
    </lineage>
</organism>